<dbReference type="Pfam" id="PF09325">
    <property type="entry name" value="Vps5"/>
    <property type="match status" value="1"/>
</dbReference>
<dbReference type="Gene3D" id="1.20.1270.60">
    <property type="entry name" value="Arfaptin homology (AH) domain/BAR domain"/>
    <property type="match status" value="1"/>
</dbReference>
<dbReference type="Proteomes" id="UP001150238">
    <property type="component" value="Unassembled WGS sequence"/>
</dbReference>
<evidence type="ECO:0000313" key="2">
    <source>
        <dbReference type="EMBL" id="KAJ4468468.1"/>
    </source>
</evidence>
<dbReference type="InterPro" id="IPR027267">
    <property type="entry name" value="AH/BAR_dom_sf"/>
</dbReference>
<organism evidence="2 3">
    <name type="scientific">Lentinula lateritia</name>
    <dbReference type="NCBI Taxonomy" id="40482"/>
    <lineage>
        <taxon>Eukaryota</taxon>
        <taxon>Fungi</taxon>
        <taxon>Dikarya</taxon>
        <taxon>Basidiomycota</taxon>
        <taxon>Agaricomycotina</taxon>
        <taxon>Agaricomycetes</taxon>
        <taxon>Agaricomycetidae</taxon>
        <taxon>Agaricales</taxon>
        <taxon>Marasmiineae</taxon>
        <taxon>Omphalotaceae</taxon>
        <taxon>Lentinula</taxon>
    </lineage>
</organism>
<dbReference type="EMBL" id="JANVFS010000038">
    <property type="protein sequence ID" value="KAJ4468468.1"/>
    <property type="molecule type" value="Genomic_DNA"/>
</dbReference>
<comment type="caution">
    <text evidence="2">The sequence shown here is derived from an EMBL/GenBank/DDBJ whole genome shotgun (WGS) entry which is preliminary data.</text>
</comment>
<name>A0A9W9DGK0_9AGAR</name>
<sequence>MGLAEVERKAQDLHVLQSEQDMITVMGTVDEYARLIGSVRVCILPPRSHWNL</sequence>
<evidence type="ECO:0000313" key="3">
    <source>
        <dbReference type="Proteomes" id="UP001150238"/>
    </source>
</evidence>
<feature type="domain" description="Sorting nexin/Vps5-like C-terminal" evidence="1">
    <location>
        <begin position="2"/>
        <end position="41"/>
    </location>
</feature>
<evidence type="ECO:0000259" key="1">
    <source>
        <dbReference type="Pfam" id="PF09325"/>
    </source>
</evidence>
<dbReference type="AlphaFoldDB" id="A0A9W9DGK0"/>
<proteinExistence type="predicted"/>
<dbReference type="InterPro" id="IPR015404">
    <property type="entry name" value="Vps5_C"/>
</dbReference>
<reference evidence="2" key="1">
    <citation type="submission" date="2022-08" db="EMBL/GenBank/DDBJ databases">
        <authorList>
            <consortium name="DOE Joint Genome Institute"/>
            <person name="Min B."/>
            <person name="Riley R."/>
            <person name="Sierra-Patev S."/>
            <person name="Naranjo-Ortiz M."/>
            <person name="Looney B."/>
            <person name="Konkel Z."/>
            <person name="Slot J.C."/>
            <person name="Sakamoto Y."/>
            <person name="Steenwyk J.L."/>
            <person name="Rokas A."/>
            <person name="Carro J."/>
            <person name="Camarero S."/>
            <person name="Ferreira P."/>
            <person name="Molpeceres G."/>
            <person name="Ruiz-Duenas F.J."/>
            <person name="Serrano A."/>
            <person name="Henrissat B."/>
            <person name="Drula E."/>
            <person name="Hughes K.W."/>
            <person name="Mata J.L."/>
            <person name="Ishikawa N.K."/>
            <person name="Vargas-Isla R."/>
            <person name="Ushijima S."/>
            <person name="Smith C.A."/>
            <person name="Ahrendt S."/>
            <person name="Andreopoulos W."/>
            <person name="He G."/>
            <person name="Labutti K."/>
            <person name="Lipzen A."/>
            <person name="Ng V."/>
            <person name="Sandor L."/>
            <person name="Barry K."/>
            <person name="Martinez A.T."/>
            <person name="Xiao Y."/>
            <person name="Gibbons J.G."/>
            <person name="Terashima K."/>
            <person name="Hibbett D.S."/>
            <person name="Grigoriev I.V."/>
        </authorList>
    </citation>
    <scope>NUCLEOTIDE SEQUENCE</scope>
    <source>
        <strain evidence="2">Sp2 HRB7682 ss15</strain>
    </source>
</reference>
<accession>A0A9W9DGK0</accession>
<reference evidence="2" key="2">
    <citation type="journal article" date="2023" name="Proc. Natl. Acad. Sci. U.S.A.">
        <title>A global phylogenomic analysis of the shiitake genus Lentinula.</title>
        <authorList>
            <person name="Sierra-Patev S."/>
            <person name="Min B."/>
            <person name="Naranjo-Ortiz M."/>
            <person name="Looney B."/>
            <person name="Konkel Z."/>
            <person name="Slot J.C."/>
            <person name="Sakamoto Y."/>
            <person name="Steenwyk J.L."/>
            <person name="Rokas A."/>
            <person name="Carro J."/>
            <person name="Camarero S."/>
            <person name="Ferreira P."/>
            <person name="Molpeceres G."/>
            <person name="Ruiz-Duenas F.J."/>
            <person name="Serrano A."/>
            <person name="Henrissat B."/>
            <person name="Drula E."/>
            <person name="Hughes K.W."/>
            <person name="Mata J.L."/>
            <person name="Ishikawa N.K."/>
            <person name="Vargas-Isla R."/>
            <person name="Ushijima S."/>
            <person name="Smith C.A."/>
            <person name="Donoghue J."/>
            <person name="Ahrendt S."/>
            <person name="Andreopoulos W."/>
            <person name="He G."/>
            <person name="LaButti K."/>
            <person name="Lipzen A."/>
            <person name="Ng V."/>
            <person name="Riley R."/>
            <person name="Sandor L."/>
            <person name="Barry K."/>
            <person name="Martinez A.T."/>
            <person name="Xiao Y."/>
            <person name="Gibbons J.G."/>
            <person name="Terashima K."/>
            <person name="Grigoriev I.V."/>
            <person name="Hibbett D."/>
        </authorList>
    </citation>
    <scope>NUCLEOTIDE SEQUENCE</scope>
    <source>
        <strain evidence="2">Sp2 HRB7682 ss15</strain>
    </source>
</reference>
<gene>
    <name evidence="2" type="ORF">C8J55DRAFT_437943</name>
</gene>
<protein>
    <recommendedName>
        <fullName evidence="1">Sorting nexin/Vps5-like C-terminal domain-containing protein</fullName>
    </recommendedName>
</protein>